<gene>
    <name evidence="4" type="ORF">CCAX7_41460</name>
</gene>
<sequence length="268" mass="30673">MGADFVDGKIDVVASGIRPSHPPDFKIDWPVGNKEYGFVQFHEPVILEDCAGRRERPAGTCIVYMPFQPRYYRARQGSLEHTWILAIGSGVSDCLAEYAIPTNTALELGELEFLEPYIHSVRLERLHLHHHYEDAITDLSREFLRRIGVLIAQAAEPLTVIQRRRADMLNEIRLAVHSDMCRRWTVPEMAAISGLNATRFATEYTKQFGASPIDDLIDARLRRAEFLLKHRSLTVKQISVECGFTSPEHFNRLFHARRGYSPGQFRKL</sequence>
<evidence type="ECO:0000256" key="3">
    <source>
        <dbReference type="ARBA" id="ARBA00023163"/>
    </source>
</evidence>
<dbReference type="KEGG" id="ccot:CCAX7_41460"/>
<keyword evidence="5" id="KW-1185">Reference proteome</keyword>
<dbReference type="Proteomes" id="UP000287394">
    <property type="component" value="Chromosome"/>
</dbReference>
<proteinExistence type="predicted"/>
<dbReference type="GO" id="GO:0043565">
    <property type="term" value="F:sequence-specific DNA binding"/>
    <property type="evidence" value="ECO:0007669"/>
    <property type="project" value="InterPro"/>
</dbReference>
<dbReference type="InterPro" id="IPR009057">
    <property type="entry name" value="Homeodomain-like_sf"/>
</dbReference>
<evidence type="ECO:0000313" key="4">
    <source>
        <dbReference type="EMBL" id="BDI32095.1"/>
    </source>
</evidence>
<accession>A0A402CY45</accession>
<dbReference type="Gene3D" id="1.10.10.60">
    <property type="entry name" value="Homeodomain-like"/>
    <property type="match status" value="1"/>
</dbReference>
<evidence type="ECO:0000313" key="5">
    <source>
        <dbReference type="Proteomes" id="UP000287394"/>
    </source>
</evidence>
<dbReference type="SUPFAM" id="SSF46689">
    <property type="entry name" value="Homeodomain-like"/>
    <property type="match status" value="1"/>
</dbReference>
<dbReference type="InterPro" id="IPR018060">
    <property type="entry name" value="HTH_AraC"/>
</dbReference>
<organism evidence="4 5">
    <name type="scientific">Capsulimonas corticalis</name>
    <dbReference type="NCBI Taxonomy" id="2219043"/>
    <lineage>
        <taxon>Bacteria</taxon>
        <taxon>Bacillati</taxon>
        <taxon>Armatimonadota</taxon>
        <taxon>Armatimonadia</taxon>
        <taxon>Capsulimonadales</taxon>
        <taxon>Capsulimonadaceae</taxon>
        <taxon>Capsulimonas</taxon>
    </lineage>
</organism>
<dbReference type="Pfam" id="PF12833">
    <property type="entry name" value="HTH_18"/>
    <property type="match status" value="1"/>
</dbReference>
<keyword evidence="1" id="KW-0805">Transcription regulation</keyword>
<dbReference type="GO" id="GO:0003700">
    <property type="term" value="F:DNA-binding transcription factor activity"/>
    <property type="evidence" value="ECO:0007669"/>
    <property type="project" value="InterPro"/>
</dbReference>
<dbReference type="OrthoDB" id="2599717at2"/>
<reference evidence="4 5" key="1">
    <citation type="journal article" date="2019" name="Int. J. Syst. Evol. Microbiol.">
        <title>Capsulimonas corticalis gen. nov., sp. nov., an aerobic capsulated bacterium, of a novel bacterial order, Capsulimonadales ord. nov., of the class Armatimonadia of the phylum Armatimonadetes.</title>
        <authorList>
            <person name="Li J."/>
            <person name="Kudo C."/>
            <person name="Tonouchi A."/>
        </authorList>
    </citation>
    <scope>NUCLEOTIDE SEQUENCE [LARGE SCALE GENOMIC DNA]</scope>
    <source>
        <strain evidence="4 5">AX-7</strain>
    </source>
</reference>
<dbReference type="PANTHER" id="PTHR43280">
    <property type="entry name" value="ARAC-FAMILY TRANSCRIPTIONAL REGULATOR"/>
    <property type="match status" value="1"/>
</dbReference>
<protein>
    <submittedName>
        <fullName evidence="4">Uncharacterized protein</fullName>
    </submittedName>
</protein>
<dbReference type="PANTHER" id="PTHR43280:SF2">
    <property type="entry name" value="HTH-TYPE TRANSCRIPTIONAL REGULATOR EXSA"/>
    <property type="match status" value="1"/>
</dbReference>
<evidence type="ECO:0000256" key="1">
    <source>
        <dbReference type="ARBA" id="ARBA00023015"/>
    </source>
</evidence>
<dbReference type="AlphaFoldDB" id="A0A402CY45"/>
<keyword evidence="3" id="KW-0804">Transcription</keyword>
<dbReference type="EMBL" id="AP025739">
    <property type="protein sequence ID" value="BDI32095.1"/>
    <property type="molecule type" value="Genomic_DNA"/>
</dbReference>
<keyword evidence="2" id="KW-0238">DNA-binding</keyword>
<dbReference type="PROSITE" id="PS01124">
    <property type="entry name" value="HTH_ARAC_FAMILY_2"/>
    <property type="match status" value="1"/>
</dbReference>
<name>A0A402CY45_9BACT</name>
<dbReference type="SMART" id="SM00342">
    <property type="entry name" value="HTH_ARAC"/>
    <property type="match status" value="1"/>
</dbReference>
<dbReference type="RefSeq" id="WP_119322208.1">
    <property type="nucleotide sequence ID" value="NZ_AP025739.1"/>
</dbReference>
<evidence type="ECO:0000256" key="2">
    <source>
        <dbReference type="ARBA" id="ARBA00023125"/>
    </source>
</evidence>